<dbReference type="PANTHER" id="PTHR26379:SF458">
    <property type="entry name" value="BTB DOMAIN-CONTAINING PROTEIN"/>
    <property type="match status" value="1"/>
</dbReference>
<accession>A0A1E5UQA9</accession>
<dbReference type="Gene3D" id="1.25.40.420">
    <property type="match status" value="1"/>
</dbReference>
<dbReference type="CDD" id="cd00121">
    <property type="entry name" value="MATH"/>
    <property type="match status" value="1"/>
</dbReference>
<evidence type="ECO:0000256" key="1">
    <source>
        <dbReference type="ARBA" id="ARBA00004906"/>
    </source>
</evidence>
<dbReference type="InterPro" id="IPR008974">
    <property type="entry name" value="TRAF-like"/>
</dbReference>
<reference evidence="5 6" key="1">
    <citation type="submission" date="2016-09" db="EMBL/GenBank/DDBJ databases">
        <title>The draft genome of Dichanthelium oligosanthes: A C3 panicoid grass species.</title>
        <authorList>
            <person name="Studer A.J."/>
            <person name="Schnable J.C."/>
            <person name="Brutnell T.P."/>
        </authorList>
    </citation>
    <scope>NUCLEOTIDE SEQUENCE [LARGE SCALE GENOMIC DNA]</scope>
    <source>
        <strain evidence="6">cv. Kellogg 1175</strain>
        <tissue evidence="5">Leaf</tissue>
    </source>
</reference>
<dbReference type="PANTHER" id="PTHR26379">
    <property type="entry name" value="BTB/POZ AND MATH DOMAIN-CONTAINING PROTEIN 1"/>
    <property type="match status" value="1"/>
</dbReference>
<dbReference type="InterPro" id="IPR045005">
    <property type="entry name" value="BPM1-6"/>
</dbReference>
<evidence type="ECO:0000313" key="6">
    <source>
        <dbReference type="Proteomes" id="UP000095767"/>
    </source>
</evidence>
<name>A0A1E5UQA9_9POAL</name>
<comment type="pathway">
    <text evidence="1">Protein modification; protein ubiquitination.</text>
</comment>
<gene>
    <name evidence="5" type="ORF">BAE44_0023982</name>
</gene>
<dbReference type="InterPro" id="IPR011333">
    <property type="entry name" value="SKP1/BTB/POZ_sf"/>
</dbReference>
<comment type="similarity">
    <text evidence="2">Belongs to the Tdpoz family.</text>
</comment>
<evidence type="ECO:0000256" key="2">
    <source>
        <dbReference type="ARBA" id="ARBA00010846"/>
    </source>
</evidence>
<sequence>MMSTGSRSSYGRGTLWFKKKSKLEASTCLQDDCLVIECDVITPGFGVRVPPSKLSDSLGKLLDEKKGVDVVFKVKDEVFTAHKIVLAMRSPVFDAEFYGPPTTETTRECITIEDMHPDAFRALLYFIYNDSVSDMEGFGADERKEMIKNMIVAADRYAVGRLKQICEGILCKSLDVENVATMLALAYQHPCDSLKNACVKFIASSNRIDNVVASQGYEHLKLACPTILVDVLENVAKCMNTPAPEFVAKRPTMAASQGPRTRTESTCTPEMARGTHVFKIAGYSLHRTLGAGNFISSATFAVGGYDWRIHVYPDGHSSSEEDADYVAIFLNLVSKNKQVRAGFDFSLGKLLDEKNGVDVVFKVKDEVFTAHKIVLAMRSPVFDAEFYGPPITENTRECITIEDMNPDAFRELLYFIYNDSVIDMEGFGADERKEMIKNMIVAADRFGLMQGHGVENHANPRV</sequence>
<dbReference type="SUPFAM" id="SSF49599">
    <property type="entry name" value="TRAF domain-like"/>
    <property type="match status" value="1"/>
</dbReference>
<dbReference type="EMBL" id="LWDX02068330">
    <property type="protein sequence ID" value="OEL14998.1"/>
    <property type="molecule type" value="Genomic_DNA"/>
</dbReference>
<keyword evidence="6" id="KW-1185">Reference proteome</keyword>
<evidence type="ECO:0000259" key="4">
    <source>
        <dbReference type="PROSITE" id="PS50144"/>
    </source>
</evidence>
<dbReference type="Gene3D" id="2.60.210.10">
    <property type="entry name" value="Apoptosis, Tumor Necrosis Factor Receptor Associated Protein 2, Chain A"/>
    <property type="match status" value="1"/>
</dbReference>
<dbReference type="InterPro" id="IPR002083">
    <property type="entry name" value="MATH/TRAF_dom"/>
</dbReference>
<dbReference type="Gene3D" id="3.30.710.10">
    <property type="entry name" value="Potassium Channel Kv1.1, Chain A"/>
    <property type="match status" value="2"/>
</dbReference>
<dbReference type="PROSITE" id="PS50097">
    <property type="entry name" value="BTB"/>
    <property type="match status" value="2"/>
</dbReference>
<proteinExistence type="inferred from homology"/>
<dbReference type="SMART" id="SM00225">
    <property type="entry name" value="BTB"/>
    <property type="match status" value="2"/>
</dbReference>
<evidence type="ECO:0000313" key="5">
    <source>
        <dbReference type="EMBL" id="OEL14998.1"/>
    </source>
</evidence>
<protein>
    <submittedName>
        <fullName evidence="5">BTB/POZ and MATH domain-containing protein 3</fullName>
    </submittedName>
</protein>
<organism evidence="5 6">
    <name type="scientific">Dichanthelium oligosanthes</name>
    <dbReference type="NCBI Taxonomy" id="888268"/>
    <lineage>
        <taxon>Eukaryota</taxon>
        <taxon>Viridiplantae</taxon>
        <taxon>Streptophyta</taxon>
        <taxon>Embryophyta</taxon>
        <taxon>Tracheophyta</taxon>
        <taxon>Spermatophyta</taxon>
        <taxon>Magnoliopsida</taxon>
        <taxon>Liliopsida</taxon>
        <taxon>Poales</taxon>
        <taxon>Poaceae</taxon>
        <taxon>PACMAD clade</taxon>
        <taxon>Panicoideae</taxon>
        <taxon>Panicodae</taxon>
        <taxon>Paniceae</taxon>
        <taxon>Dichantheliinae</taxon>
        <taxon>Dichanthelium</taxon>
    </lineage>
</organism>
<dbReference type="GO" id="GO:0016567">
    <property type="term" value="P:protein ubiquitination"/>
    <property type="evidence" value="ECO:0007669"/>
    <property type="project" value="InterPro"/>
</dbReference>
<feature type="domain" description="MATH" evidence="4">
    <location>
        <begin position="273"/>
        <end position="427"/>
    </location>
</feature>
<feature type="domain" description="BTB" evidence="3">
    <location>
        <begin position="68"/>
        <end position="136"/>
    </location>
</feature>
<dbReference type="OrthoDB" id="636773at2759"/>
<comment type="caution">
    <text evidence="5">The sequence shown here is derived from an EMBL/GenBank/DDBJ whole genome shotgun (WGS) entry which is preliminary data.</text>
</comment>
<dbReference type="STRING" id="888268.A0A1E5UQA9"/>
<dbReference type="Pfam" id="PF24570">
    <property type="entry name" value="BACK_BPM_SPOP"/>
    <property type="match status" value="1"/>
</dbReference>
<dbReference type="InterPro" id="IPR056423">
    <property type="entry name" value="BACK_BPM_SPOP"/>
</dbReference>
<dbReference type="AlphaFoldDB" id="A0A1E5UQA9"/>
<dbReference type="PROSITE" id="PS50144">
    <property type="entry name" value="MATH"/>
    <property type="match status" value="1"/>
</dbReference>
<dbReference type="Pfam" id="PF00651">
    <property type="entry name" value="BTB"/>
    <property type="match status" value="2"/>
</dbReference>
<evidence type="ECO:0000259" key="3">
    <source>
        <dbReference type="PROSITE" id="PS50097"/>
    </source>
</evidence>
<dbReference type="Proteomes" id="UP000095767">
    <property type="component" value="Unassembled WGS sequence"/>
</dbReference>
<dbReference type="SUPFAM" id="SSF54695">
    <property type="entry name" value="POZ domain"/>
    <property type="match status" value="2"/>
</dbReference>
<feature type="domain" description="BTB" evidence="3">
    <location>
        <begin position="357"/>
        <end position="425"/>
    </location>
</feature>
<dbReference type="InterPro" id="IPR000210">
    <property type="entry name" value="BTB/POZ_dom"/>
</dbReference>